<proteinExistence type="predicted"/>
<reference evidence="1" key="1">
    <citation type="submission" date="2021-05" db="EMBL/GenBank/DDBJ databases">
        <title>Novel Bacillus species.</title>
        <authorList>
            <person name="Liu G."/>
        </authorList>
    </citation>
    <scope>NUCLEOTIDE SEQUENCE</scope>
    <source>
        <strain evidence="1">FJAT-50051</strain>
    </source>
</reference>
<protein>
    <submittedName>
        <fullName evidence="1">Uncharacterized protein</fullName>
    </submittedName>
</protein>
<dbReference type="AlphaFoldDB" id="A0A942YFG5"/>
<sequence>MRARAVSLPGAGCRNLVPDTAPRKNAVWCPEPGSGHSTTEERGVVSGTWFRRGAVRARVVTGAWWSVAVLGLTT</sequence>
<dbReference type="EMBL" id="JAGYPE010000008">
    <property type="protein sequence ID" value="MBS4187645.1"/>
    <property type="molecule type" value="Genomic_DNA"/>
</dbReference>
<gene>
    <name evidence="1" type="ORF">KHB02_40425</name>
</gene>
<organism evidence="1">
    <name type="scientific">Neobacillus citreus</name>
    <dbReference type="NCBI Taxonomy" id="2833578"/>
    <lineage>
        <taxon>Bacteria</taxon>
        <taxon>Bacillati</taxon>
        <taxon>Bacillota</taxon>
        <taxon>Bacilli</taxon>
        <taxon>Bacillales</taxon>
        <taxon>Bacillaceae</taxon>
        <taxon>Neobacillus</taxon>
    </lineage>
</organism>
<evidence type="ECO:0000313" key="1">
    <source>
        <dbReference type="EMBL" id="MBS4187645.1"/>
    </source>
</evidence>
<comment type="caution">
    <text evidence="1">The sequence shown here is derived from an EMBL/GenBank/DDBJ whole genome shotgun (WGS) entry which is preliminary data.</text>
</comment>
<accession>A0A942YFG5</accession>
<name>A0A942YFG5_9BACI</name>